<dbReference type="InterPro" id="IPR000387">
    <property type="entry name" value="Tyr_Pase_dom"/>
</dbReference>
<gene>
    <name evidence="8" type="ORF">GO594_09840</name>
</gene>
<feature type="binding site" evidence="5">
    <location>
        <position position="240"/>
    </location>
    <ligand>
        <name>Mg(2+)</name>
        <dbReference type="ChEBI" id="CHEBI:18420"/>
        <label>1</label>
    </ligand>
</feature>
<evidence type="ECO:0000256" key="4">
    <source>
        <dbReference type="ARBA" id="ARBA00022912"/>
    </source>
</evidence>
<feature type="binding site" evidence="5">
    <location>
        <position position="474"/>
    </location>
    <ligand>
        <name>Mg(2+)</name>
        <dbReference type="ChEBI" id="CHEBI:18420"/>
        <label>1</label>
    </ligand>
</feature>
<dbReference type="GO" id="GO:0046872">
    <property type="term" value="F:metal ion binding"/>
    <property type="evidence" value="ECO:0007669"/>
    <property type="project" value="UniProtKB-KW"/>
</dbReference>
<organism evidence="8 9">
    <name type="scientific">Metapseudomonas otitidis</name>
    <dbReference type="NCBI Taxonomy" id="319939"/>
    <lineage>
        <taxon>Bacteria</taxon>
        <taxon>Pseudomonadati</taxon>
        <taxon>Pseudomonadota</taxon>
        <taxon>Gammaproteobacteria</taxon>
        <taxon>Pseudomonadales</taxon>
        <taxon>Pseudomonadaceae</taxon>
        <taxon>Metapseudomonas</taxon>
    </lineage>
</organism>
<dbReference type="PANTHER" id="PTHR16222:SF24">
    <property type="entry name" value="ADP-RIBOSYLHYDROLASE ARH3"/>
    <property type="match status" value="1"/>
</dbReference>
<dbReference type="PROSITE" id="PS00383">
    <property type="entry name" value="TYR_PHOSPHATASE_1"/>
    <property type="match status" value="1"/>
</dbReference>
<feature type="binding site" evidence="5">
    <location>
        <position position="239"/>
    </location>
    <ligand>
        <name>Mg(2+)</name>
        <dbReference type="ChEBI" id="CHEBI:18420"/>
        <label>1</label>
    </ligand>
</feature>
<comment type="caution">
    <text evidence="8">The sequence shown here is derived from an EMBL/GenBank/DDBJ whole genome shotgun (WGS) entry which is preliminary data.</text>
</comment>
<evidence type="ECO:0000256" key="6">
    <source>
        <dbReference type="SAM" id="MobiDB-lite"/>
    </source>
</evidence>
<dbReference type="EC" id="3.1.3.48" evidence="2"/>
<dbReference type="Gene3D" id="1.10.4080.10">
    <property type="entry name" value="ADP-ribosylation/Crystallin J1"/>
    <property type="match status" value="1"/>
</dbReference>
<evidence type="ECO:0000313" key="9">
    <source>
        <dbReference type="Proteomes" id="UP000461288"/>
    </source>
</evidence>
<evidence type="ECO:0000259" key="7">
    <source>
        <dbReference type="PROSITE" id="PS50056"/>
    </source>
</evidence>
<dbReference type="InterPro" id="IPR036705">
    <property type="entry name" value="Ribosyl_crysJ1_sf"/>
</dbReference>
<reference evidence="8 9" key="1">
    <citation type="submission" date="2019-12" db="EMBL/GenBank/DDBJ databases">
        <title>Draft genome sequence of Pseudomonas otitidis recovered from a chicken carcass.</title>
        <authorList>
            <person name="Vieira T.R."/>
            <person name="Oliviera E.F.C."/>
            <person name="Silva N.M.V."/>
            <person name="Sambrano G.E."/>
            <person name="Cibulski S.P."/>
            <person name="Cardoso M.R.I."/>
        </authorList>
    </citation>
    <scope>NUCLEOTIDE SEQUENCE [LARGE SCALE GENOMIC DNA]</scope>
    <source>
        <strain evidence="8 9">25_K</strain>
    </source>
</reference>
<feature type="binding site" evidence="5">
    <location>
        <position position="473"/>
    </location>
    <ligand>
        <name>Mg(2+)</name>
        <dbReference type="ChEBI" id="CHEBI:18420"/>
        <label>1</label>
    </ligand>
</feature>
<dbReference type="GO" id="GO:0004725">
    <property type="term" value="F:protein tyrosine phosphatase activity"/>
    <property type="evidence" value="ECO:0007669"/>
    <property type="project" value="UniProtKB-EC"/>
</dbReference>
<keyword evidence="5" id="KW-0460">Magnesium</keyword>
<accession>A0A7X3H6J9</accession>
<evidence type="ECO:0000256" key="2">
    <source>
        <dbReference type="ARBA" id="ARBA00013064"/>
    </source>
</evidence>
<dbReference type="AlphaFoldDB" id="A0A7X3H6J9"/>
<evidence type="ECO:0000313" key="8">
    <source>
        <dbReference type="EMBL" id="MWK56274.1"/>
    </source>
</evidence>
<dbReference type="InterPro" id="IPR022778">
    <property type="entry name" value="CDKN3"/>
</dbReference>
<dbReference type="InterPro" id="IPR005502">
    <property type="entry name" value="Ribosyl_crysJ1"/>
</dbReference>
<dbReference type="SUPFAM" id="SSF101478">
    <property type="entry name" value="ADP-ribosylglycohydrolase"/>
    <property type="match status" value="1"/>
</dbReference>
<dbReference type="CDD" id="cd14505">
    <property type="entry name" value="CDKN3-like"/>
    <property type="match status" value="1"/>
</dbReference>
<feature type="region of interest" description="Disordered" evidence="6">
    <location>
        <begin position="674"/>
        <end position="701"/>
    </location>
</feature>
<dbReference type="SUPFAM" id="SSF52799">
    <property type="entry name" value="(Phosphotyrosine protein) phosphatases II"/>
    <property type="match status" value="1"/>
</dbReference>
<dbReference type="InterPro" id="IPR016130">
    <property type="entry name" value="Tyr_Pase_AS"/>
</dbReference>
<dbReference type="Pfam" id="PF05706">
    <property type="entry name" value="CDKN3"/>
    <property type="match status" value="1"/>
</dbReference>
<keyword evidence="4" id="KW-0904">Protein phosphatase</keyword>
<proteinExistence type="inferred from homology"/>
<dbReference type="SMART" id="SM00404">
    <property type="entry name" value="PTPc_motif"/>
    <property type="match status" value="1"/>
</dbReference>
<dbReference type="Pfam" id="PF03747">
    <property type="entry name" value="ADP_ribosyl_GH"/>
    <property type="match status" value="1"/>
</dbReference>
<comment type="cofactor">
    <cofactor evidence="5">
        <name>Mg(2+)</name>
        <dbReference type="ChEBI" id="CHEBI:18420"/>
    </cofactor>
    <text evidence="5">Binds 2 magnesium ions per subunit.</text>
</comment>
<dbReference type="RefSeq" id="WP_160480644.1">
    <property type="nucleotide sequence ID" value="NZ_WTFN01000019.1"/>
</dbReference>
<dbReference type="PANTHER" id="PTHR16222">
    <property type="entry name" value="ADP-RIBOSYLGLYCOHYDROLASE"/>
    <property type="match status" value="1"/>
</dbReference>
<evidence type="ECO:0000256" key="1">
    <source>
        <dbReference type="ARBA" id="ARBA00010702"/>
    </source>
</evidence>
<feature type="compositionally biased region" description="Basic and acidic residues" evidence="6">
    <location>
        <begin position="685"/>
        <end position="696"/>
    </location>
</feature>
<feature type="binding site" evidence="5">
    <location>
        <position position="238"/>
    </location>
    <ligand>
        <name>Mg(2+)</name>
        <dbReference type="ChEBI" id="CHEBI:18420"/>
        <label>1</label>
    </ligand>
</feature>
<dbReference type="EMBL" id="WTFN01000019">
    <property type="protein sequence ID" value="MWK56274.1"/>
    <property type="molecule type" value="Genomic_DNA"/>
</dbReference>
<dbReference type="InterPro" id="IPR029021">
    <property type="entry name" value="Prot-tyrosine_phosphatase-like"/>
</dbReference>
<protein>
    <recommendedName>
        <fullName evidence="2">protein-tyrosine-phosphatase</fullName>
        <ecNumber evidence="2">3.1.3.48</ecNumber>
    </recommendedName>
</protein>
<name>A0A7X3H6J9_9GAMM</name>
<sequence>MDVLTSHSSPLIIASVQGDACNGSVGMTLCPGKQQPNALSGAFQRDLSLDLDRVQSWGAAAVVTLMSQDELSALKVAQLGDEVENRGMLWFQLPVANHQLPDADFECQWVYAGVRLRGLLRAGKKVLVHCGSGLGRTGVIAARLLVELGDSHQQAIAKVREARSGALQESAHVQYLERCQLASNDAWLDRVLGCLLGGAVGDAFGYAVEFDSLAKIRECFGEQGLTRPVFKDGKLVVSDDTQMTLFTLEGILRCTDVSGEPTSSALLDEVRHAYLDWYDTQLGKQSASSVLHGRLAARPALRVKRAPGNTCLSALKSGGQGSIERRINQSKGCGGVMRTAQLGFLQGVDWFDLGARVAALTHGHVEGWAPAGILPRIVARLIKGEEKFLAVRNGFSDACEWGHVYGESAGTERYLLARRLARKMRFNPTEAIRQLGQGWVGDEALAIAMYAFLSARSYTDAISRATNHDGDSDSTASIAGQLWGAQHGVSDIPHAWIRRLDVLDETLLLVQQMQSWRRQVGSDSYGQSAVSAEIEPCIRMVEMTRELHTLGYQKIRIFPYIAPSGCYWRIEWAPASAFRSSVEPPSVESERELVRYSSGSGWEPFEWQGVQELTALEMAQQFVRQFPELARAGQGDDWCYAGWLARLLGEVRRGRLPYMLADWPMDLARGVPMTSGDPFPLPPTMDRELEPDHNPEDDLSDEELLSEGLLDDAESPAEDDDEPTPDQFDFTDQYARTHGLVALYHQGAPYLLQVTQLIWHLLPAPREASSTQLCLLAGWAGEGKLGLHNLLENYLEVADQVCARAAEATDQDWKSASGELDWSKVEHTFDEMDKALLVTAHQLSQMIEQVIQAAD</sequence>
<dbReference type="InterPro" id="IPR003595">
    <property type="entry name" value="Tyr_Pase_cat"/>
</dbReference>
<dbReference type="Gene3D" id="3.90.190.10">
    <property type="entry name" value="Protein tyrosine phosphatase superfamily"/>
    <property type="match status" value="1"/>
</dbReference>
<dbReference type="InterPro" id="IPR050792">
    <property type="entry name" value="ADP-ribosylglycohydrolase"/>
</dbReference>
<feature type="binding site" evidence="5">
    <location>
        <position position="471"/>
    </location>
    <ligand>
        <name>Mg(2+)</name>
        <dbReference type="ChEBI" id="CHEBI:18420"/>
        <label>1</label>
    </ligand>
</feature>
<evidence type="ECO:0000256" key="5">
    <source>
        <dbReference type="PIRSR" id="PIRSR605502-1"/>
    </source>
</evidence>
<dbReference type="Proteomes" id="UP000461288">
    <property type="component" value="Unassembled WGS sequence"/>
</dbReference>
<keyword evidence="3" id="KW-0378">Hydrolase</keyword>
<keyword evidence="5" id="KW-0479">Metal-binding</keyword>
<dbReference type="PROSITE" id="PS50056">
    <property type="entry name" value="TYR_PHOSPHATASE_2"/>
    <property type="match status" value="1"/>
</dbReference>
<feature type="domain" description="Tyrosine specific protein phosphatases" evidence="7">
    <location>
        <begin position="123"/>
        <end position="174"/>
    </location>
</feature>
<evidence type="ECO:0000256" key="3">
    <source>
        <dbReference type="ARBA" id="ARBA00022801"/>
    </source>
</evidence>
<comment type="similarity">
    <text evidence="1">Belongs to the ADP-ribosylglycohydrolase family.</text>
</comment>